<comment type="caution">
    <text evidence="1">The sequence shown here is derived from an EMBL/GenBank/DDBJ whole genome shotgun (WGS) entry which is preliminary data.</text>
</comment>
<keyword evidence="2" id="KW-1185">Reference proteome</keyword>
<dbReference type="AlphaFoldDB" id="A0A9J5ZIT1"/>
<gene>
    <name evidence="1" type="ORF">H5410_023296</name>
</gene>
<dbReference type="EMBL" id="JACXVP010000004">
    <property type="protein sequence ID" value="KAG5612015.1"/>
    <property type="molecule type" value="Genomic_DNA"/>
</dbReference>
<dbReference type="OrthoDB" id="1922339at2759"/>
<sequence length="160" mass="18627">MFSLIKQQVRLKLLLESMQFFERNIVNLIPQVLYLVLLYYGSLHKQLQPPKLRAQEHYRLWIADAIIPVNSVNKTMFSWTFRRRKKDAKHKIVAPLSLMLTNHCDPFVRRHPFSRSYRAILPSSLERVGMLYLPTCVGFGTGTGTLLLNVVRAFPVICEI</sequence>
<reference evidence="1 2" key="1">
    <citation type="submission" date="2020-09" db="EMBL/GenBank/DDBJ databases">
        <title>De no assembly of potato wild relative species, Solanum commersonii.</title>
        <authorList>
            <person name="Cho K."/>
        </authorList>
    </citation>
    <scope>NUCLEOTIDE SEQUENCE [LARGE SCALE GENOMIC DNA]</scope>
    <source>
        <strain evidence="1">LZ3.2</strain>
        <tissue evidence="1">Leaf</tissue>
    </source>
</reference>
<proteinExistence type="predicted"/>
<dbReference type="Proteomes" id="UP000824120">
    <property type="component" value="Chromosome 4"/>
</dbReference>
<accession>A0A9J5ZIT1</accession>
<evidence type="ECO:0000313" key="1">
    <source>
        <dbReference type="EMBL" id="KAG5612015.1"/>
    </source>
</evidence>
<evidence type="ECO:0000313" key="2">
    <source>
        <dbReference type="Proteomes" id="UP000824120"/>
    </source>
</evidence>
<organism evidence="1 2">
    <name type="scientific">Solanum commersonii</name>
    <name type="common">Commerson's wild potato</name>
    <name type="synonym">Commerson's nightshade</name>
    <dbReference type="NCBI Taxonomy" id="4109"/>
    <lineage>
        <taxon>Eukaryota</taxon>
        <taxon>Viridiplantae</taxon>
        <taxon>Streptophyta</taxon>
        <taxon>Embryophyta</taxon>
        <taxon>Tracheophyta</taxon>
        <taxon>Spermatophyta</taxon>
        <taxon>Magnoliopsida</taxon>
        <taxon>eudicotyledons</taxon>
        <taxon>Gunneridae</taxon>
        <taxon>Pentapetalae</taxon>
        <taxon>asterids</taxon>
        <taxon>lamiids</taxon>
        <taxon>Solanales</taxon>
        <taxon>Solanaceae</taxon>
        <taxon>Solanoideae</taxon>
        <taxon>Solaneae</taxon>
        <taxon>Solanum</taxon>
    </lineage>
</organism>
<protein>
    <submittedName>
        <fullName evidence="1">Uncharacterized protein</fullName>
    </submittedName>
</protein>
<name>A0A9J5ZIT1_SOLCO</name>